<accession>A0A399RF44</accession>
<evidence type="ECO:0000313" key="3">
    <source>
        <dbReference type="Proteomes" id="UP000266385"/>
    </source>
</evidence>
<comment type="caution">
    <text evidence="2">The sequence shown here is derived from an EMBL/GenBank/DDBJ whole genome shotgun (WGS) entry which is preliminary data.</text>
</comment>
<reference evidence="2 3" key="1">
    <citation type="submission" date="2018-08" db="EMBL/GenBank/DDBJ databases">
        <title>Henriciella mobilis sp. nov., isolated from seawater.</title>
        <authorList>
            <person name="Cheng H."/>
            <person name="Wu Y.-H."/>
            <person name="Xu X.-W."/>
            <person name="Guo L.-L."/>
        </authorList>
    </citation>
    <scope>NUCLEOTIDE SEQUENCE [LARGE SCALE GENOMIC DNA]</scope>
    <source>
        <strain evidence="2 3">JN25</strain>
    </source>
</reference>
<name>A0A399RF44_9PROT</name>
<dbReference type="AlphaFoldDB" id="A0A399RF44"/>
<gene>
    <name evidence="2" type="ORF">D1223_13690</name>
</gene>
<evidence type="ECO:0000256" key="1">
    <source>
        <dbReference type="SAM" id="MobiDB-lite"/>
    </source>
</evidence>
<dbReference type="Proteomes" id="UP000266385">
    <property type="component" value="Unassembled WGS sequence"/>
</dbReference>
<dbReference type="OrthoDB" id="7632421at2"/>
<feature type="region of interest" description="Disordered" evidence="1">
    <location>
        <begin position="81"/>
        <end position="140"/>
    </location>
</feature>
<sequence>MTDAPPGRNKDNAPELVLRDGNLRSATWRSEGEYGPLFNTKITKLYRDEDGNPQETSTLGSKDLLRVSELARETHYKILARQRKHAQERNAQREDNQQELSEDWHDDDKRRDEIQRERFKDERKPARGTRRTKPRDRAAR</sequence>
<dbReference type="EMBL" id="QWFX01000013">
    <property type="protein sequence ID" value="RIJ28432.1"/>
    <property type="molecule type" value="Genomic_DNA"/>
</dbReference>
<organism evidence="2 3">
    <name type="scientific">Henriciella mobilis</name>
    <dbReference type="NCBI Taxonomy" id="2305467"/>
    <lineage>
        <taxon>Bacteria</taxon>
        <taxon>Pseudomonadati</taxon>
        <taxon>Pseudomonadota</taxon>
        <taxon>Alphaproteobacteria</taxon>
        <taxon>Hyphomonadales</taxon>
        <taxon>Hyphomonadaceae</taxon>
        <taxon>Henriciella</taxon>
    </lineage>
</organism>
<keyword evidence="3" id="KW-1185">Reference proteome</keyword>
<feature type="compositionally biased region" description="Basic and acidic residues" evidence="1">
    <location>
        <begin position="85"/>
        <end position="125"/>
    </location>
</feature>
<protein>
    <submittedName>
        <fullName evidence="2">Uncharacterized protein</fullName>
    </submittedName>
</protein>
<evidence type="ECO:0000313" key="2">
    <source>
        <dbReference type="EMBL" id="RIJ28432.1"/>
    </source>
</evidence>
<dbReference type="RefSeq" id="WP_119376967.1">
    <property type="nucleotide sequence ID" value="NZ_QWFX01000013.1"/>
</dbReference>
<proteinExistence type="predicted"/>